<evidence type="ECO:0000256" key="6">
    <source>
        <dbReference type="ARBA" id="ARBA00022989"/>
    </source>
</evidence>
<evidence type="ECO:0000256" key="3">
    <source>
        <dbReference type="ARBA" id="ARBA00021718"/>
    </source>
</evidence>
<evidence type="ECO:0000256" key="2">
    <source>
        <dbReference type="ARBA" id="ARBA00006156"/>
    </source>
</evidence>
<comment type="subcellular location">
    <subcellularLocation>
        <location evidence="1 9">Cell membrane</location>
        <topology evidence="1">Multi-pass membrane protein</topology>
    </subcellularLocation>
    <subcellularLocation>
        <location evidence="9">Bacterial flagellum basal body</location>
    </subcellularLocation>
</comment>
<dbReference type="GO" id="GO:0009425">
    <property type="term" value="C:bacterial-type flagellum basal body"/>
    <property type="evidence" value="ECO:0007669"/>
    <property type="project" value="UniProtKB-SubCell"/>
</dbReference>
<dbReference type="NCBIfam" id="TIGR01402">
    <property type="entry name" value="fliQ"/>
    <property type="match status" value="1"/>
</dbReference>
<feature type="transmembrane region" description="Helical" evidence="9">
    <location>
        <begin position="51"/>
        <end position="70"/>
    </location>
</feature>
<evidence type="ECO:0000256" key="9">
    <source>
        <dbReference type="RuleBase" id="RU364090"/>
    </source>
</evidence>
<dbReference type="STRING" id="642780.SAMN04488570_1890"/>
<evidence type="ECO:0000256" key="5">
    <source>
        <dbReference type="ARBA" id="ARBA00022692"/>
    </source>
</evidence>
<evidence type="ECO:0000256" key="7">
    <source>
        <dbReference type="ARBA" id="ARBA00023136"/>
    </source>
</evidence>
<dbReference type="PANTHER" id="PTHR34040">
    <property type="entry name" value="FLAGELLAR BIOSYNTHETIC PROTEIN FLIQ"/>
    <property type="match status" value="1"/>
</dbReference>
<keyword evidence="7 9" id="KW-0472">Membrane</keyword>
<evidence type="ECO:0000313" key="11">
    <source>
        <dbReference type="Proteomes" id="UP000198859"/>
    </source>
</evidence>
<proteinExistence type="inferred from homology"/>
<organism evidence="10 11">
    <name type="scientific">Nocardioides scoriae</name>
    <dbReference type="NCBI Taxonomy" id="642780"/>
    <lineage>
        <taxon>Bacteria</taxon>
        <taxon>Bacillati</taxon>
        <taxon>Actinomycetota</taxon>
        <taxon>Actinomycetes</taxon>
        <taxon>Propionibacteriales</taxon>
        <taxon>Nocardioidaceae</taxon>
        <taxon>Nocardioides</taxon>
    </lineage>
</organism>
<dbReference type="PIRSF" id="PIRSF004669">
    <property type="entry name" value="FliQ"/>
    <property type="match status" value="1"/>
</dbReference>
<dbReference type="InterPro" id="IPR002191">
    <property type="entry name" value="Bac_export_3"/>
</dbReference>
<evidence type="ECO:0000256" key="8">
    <source>
        <dbReference type="ARBA" id="ARBA00023143"/>
    </source>
</evidence>
<keyword evidence="4 9" id="KW-1003">Cell membrane</keyword>
<evidence type="ECO:0000313" key="10">
    <source>
        <dbReference type="EMBL" id="SDS44286.1"/>
    </source>
</evidence>
<keyword evidence="10" id="KW-0282">Flagellum</keyword>
<keyword evidence="10" id="KW-0966">Cell projection</keyword>
<dbReference type="RefSeq" id="WP_091728808.1">
    <property type="nucleotide sequence ID" value="NZ_LT629757.1"/>
</dbReference>
<keyword evidence="10" id="KW-0969">Cilium</keyword>
<dbReference type="GO" id="GO:0009306">
    <property type="term" value="P:protein secretion"/>
    <property type="evidence" value="ECO:0007669"/>
    <property type="project" value="InterPro"/>
</dbReference>
<dbReference type="PRINTS" id="PR00952">
    <property type="entry name" value="TYPE3IMQPROT"/>
</dbReference>
<evidence type="ECO:0000256" key="1">
    <source>
        <dbReference type="ARBA" id="ARBA00004651"/>
    </source>
</evidence>
<feature type="transmembrane region" description="Helical" evidence="9">
    <location>
        <begin position="20"/>
        <end position="39"/>
    </location>
</feature>
<sequence>MTDTAIIELALKTMLVALKLSAPILVTSLVIGFAVSLFQSMTQIQEFTLSFVPKLVGVGVVLLLCGNWMLHTLETFTVQLFESIPGLLG</sequence>
<keyword evidence="6 9" id="KW-1133">Transmembrane helix</keyword>
<keyword evidence="5 9" id="KW-0812">Transmembrane</keyword>
<dbReference type="PANTHER" id="PTHR34040:SF2">
    <property type="entry name" value="FLAGELLAR BIOSYNTHETIC PROTEIN FLIQ"/>
    <property type="match status" value="1"/>
</dbReference>
<dbReference type="OrthoDB" id="9806440at2"/>
<dbReference type="AlphaFoldDB" id="A0A1H1S964"/>
<keyword evidence="11" id="KW-1185">Reference proteome</keyword>
<protein>
    <recommendedName>
        <fullName evidence="3 9">Flagellar biosynthetic protein FliQ</fullName>
    </recommendedName>
</protein>
<comment type="similarity">
    <text evidence="2 9">Belongs to the FliQ/MopD/SpaQ family.</text>
</comment>
<dbReference type="InterPro" id="IPR006305">
    <property type="entry name" value="FliQ"/>
</dbReference>
<dbReference type="Pfam" id="PF01313">
    <property type="entry name" value="Bac_export_3"/>
    <property type="match status" value="1"/>
</dbReference>
<reference evidence="11" key="1">
    <citation type="submission" date="2016-10" db="EMBL/GenBank/DDBJ databases">
        <authorList>
            <person name="Varghese N."/>
            <person name="Submissions S."/>
        </authorList>
    </citation>
    <scope>NUCLEOTIDE SEQUENCE [LARGE SCALE GENOMIC DNA]</scope>
    <source>
        <strain evidence="11">DSM 22127</strain>
    </source>
</reference>
<name>A0A1H1S964_9ACTN</name>
<accession>A0A1H1S964</accession>
<evidence type="ECO:0000256" key="4">
    <source>
        <dbReference type="ARBA" id="ARBA00022475"/>
    </source>
</evidence>
<dbReference type="EMBL" id="LT629757">
    <property type="protein sequence ID" value="SDS44286.1"/>
    <property type="molecule type" value="Genomic_DNA"/>
</dbReference>
<comment type="function">
    <text evidence="9">Role in flagellar biosynthesis.</text>
</comment>
<gene>
    <name evidence="9" type="primary">fliQ</name>
    <name evidence="10" type="ORF">SAMN04488570_1890</name>
</gene>
<dbReference type="GO" id="GO:0005886">
    <property type="term" value="C:plasma membrane"/>
    <property type="evidence" value="ECO:0007669"/>
    <property type="project" value="UniProtKB-SubCell"/>
</dbReference>
<dbReference type="Proteomes" id="UP000198859">
    <property type="component" value="Chromosome I"/>
</dbReference>
<keyword evidence="8 9" id="KW-0975">Bacterial flagellum</keyword>
<dbReference type="GO" id="GO:0044780">
    <property type="term" value="P:bacterial-type flagellum assembly"/>
    <property type="evidence" value="ECO:0007669"/>
    <property type="project" value="InterPro"/>
</dbReference>